<sequence>PTERPRYGRPRPLPQRSRQPRAKRPRRRCRAAARGSPTATPLRPPAAAAPAPRLARRRRGSTWPRAARGVPGRGGSRGRGGPPRPSRAGRAGRRTRIGRAVAAGPLPQDQDVQVQHGRHVLARGALPLCAQRGRHEPAARPLPDEAVQGVHEHGAVQRARLQICPHQARAPEAPVHAIEQKGSAGCTSGGQPAAPRRDVAGCSLEARCRTAACKREPPVLGLGQVSQRGEPDGEGWPRRGRAGRGRHLDAGLRPPRARRHPRRPRRERHGWRLVAEPLRPPRHDVPAPAGPSGTSGWAWTAPPRWSSSRPRPSGARTATTRPCSTSARAPRLAGRRRPRLPRGCSRSSSRPCTPRRRPWAPRPPSPWRERRAPSEASDAAAEELPS</sequence>
<dbReference type="Proteomes" id="UP001189429">
    <property type="component" value="Unassembled WGS sequence"/>
</dbReference>
<feature type="compositionally biased region" description="Basic residues" evidence="1">
    <location>
        <begin position="255"/>
        <end position="271"/>
    </location>
</feature>
<feature type="compositionally biased region" description="Low complexity" evidence="1">
    <location>
        <begin position="302"/>
        <end position="313"/>
    </location>
</feature>
<organism evidence="2 3">
    <name type="scientific">Prorocentrum cordatum</name>
    <dbReference type="NCBI Taxonomy" id="2364126"/>
    <lineage>
        <taxon>Eukaryota</taxon>
        <taxon>Sar</taxon>
        <taxon>Alveolata</taxon>
        <taxon>Dinophyceae</taxon>
        <taxon>Prorocentrales</taxon>
        <taxon>Prorocentraceae</taxon>
        <taxon>Prorocentrum</taxon>
    </lineage>
</organism>
<protein>
    <submittedName>
        <fullName evidence="2">Uncharacterized protein</fullName>
    </submittedName>
</protein>
<evidence type="ECO:0000313" key="2">
    <source>
        <dbReference type="EMBL" id="CAK0897178.1"/>
    </source>
</evidence>
<dbReference type="EMBL" id="CAUYUJ010020289">
    <property type="protein sequence ID" value="CAK0897178.1"/>
    <property type="molecule type" value="Genomic_DNA"/>
</dbReference>
<feature type="non-terminal residue" evidence="2">
    <location>
        <position position="1"/>
    </location>
</feature>
<feature type="compositionally biased region" description="Gly residues" evidence="1">
    <location>
        <begin position="71"/>
        <end position="81"/>
    </location>
</feature>
<gene>
    <name evidence="2" type="ORF">PCOR1329_LOCUS75436</name>
</gene>
<evidence type="ECO:0000256" key="1">
    <source>
        <dbReference type="SAM" id="MobiDB-lite"/>
    </source>
</evidence>
<feature type="region of interest" description="Disordered" evidence="1">
    <location>
        <begin position="1"/>
        <end position="95"/>
    </location>
</feature>
<feature type="compositionally biased region" description="Low complexity" evidence="1">
    <location>
        <begin position="374"/>
        <end position="386"/>
    </location>
</feature>
<accession>A0ABN9XC82</accession>
<feature type="region of interest" description="Disordered" evidence="1">
    <location>
        <begin position="222"/>
        <end position="386"/>
    </location>
</feature>
<name>A0ABN9XC82_9DINO</name>
<feature type="compositionally biased region" description="Low complexity" evidence="1">
    <location>
        <begin position="32"/>
        <end position="53"/>
    </location>
</feature>
<feature type="non-terminal residue" evidence="2">
    <location>
        <position position="386"/>
    </location>
</feature>
<keyword evidence="3" id="KW-1185">Reference proteome</keyword>
<feature type="compositionally biased region" description="Polar residues" evidence="1">
    <location>
        <begin position="316"/>
        <end position="325"/>
    </location>
</feature>
<reference evidence="2" key="1">
    <citation type="submission" date="2023-10" db="EMBL/GenBank/DDBJ databases">
        <authorList>
            <person name="Chen Y."/>
            <person name="Shah S."/>
            <person name="Dougan E. K."/>
            <person name="Thang M."/>
            <person name="Chan C."/>
        </authorList>
    </citation>
    <scope>NUCLEOTIDE SEQUENCE [LARGE SCALE GENOMIC DNA]</scope>
</reference>
<feature type="compositionally biased region" description="Basic residues" evidence="1">
    <location>
        <begin position="18"/>
        <end position="31"/>
    </location>
</feature>
<proteinExistence type="predicted"/>
<evidence type="ECO:0000313" key="3">
    <source>
        <dbReference type="Proteomes" id="UP001189429"/>
    </source>
</evidence>
<feature type="compositionally biased region" description="Low complexity" evidence="1">
    <location>
        <begin position="341"/>
        <end position="352"/>
    </location>
</feature>
<comment type="caution">
    <text evidence="2">The sequence shown here is derived from an EMBL/GenBank/DDBJ whole genome shotgun (WGS) entry which is preliminary data.</text>
</comment>